<keyword evidence="2" id="KW-0805">Transcription regulation</keyword>
<dbReference type="GO" id="GO:0006355">
    <property type="term" value="P:regulation of DNA-templated transcription"/>
    <property type="evidence" value="ECO:0007669"/>
    <property type="project" value="InterPro"/>
</dbReference>
<dbReference type="PROSITE" id="PS50863">
    <property type="entry name" value="B3"/>
    <property type="match status" value="1"/>
</dbReference>
<proteinExistence type="predicted"/>
<evidence type="ECO:0000313" key="8">
    <source>
        <dbReference type="EMBL" id="RVW98279.1"/>
    </source>
</evidence>
<evidence type="ECO:0000256" key="2">
    <source>
        <dbReference type="ARBA" id="ARBA00023015"/>
    </source>
</evidence>
<dbReference type="InterPro" id="IPR003340">
    <property type="entry name" value="B3_DNA-bd"/>
</dbReference>
<accession>A0A438INJ6</accession>
<dbReference type="GO" id="GO:0009734">
    <property type="term" value="P:auxin-activated signaling pathway"/>
    <property type="evidence" value="ECO:0007669"/>
    <property type="project" value="UniProtKB-KW"/>
</dbReference>
<dbReference type="Proteomes" id="UP000288805">
    <property type="component" value="Unassembled WGS sequence"/>
</dbReference>
<evidence type="ECO:0000313" key="9">
    <source>
        <dbReference type="Proteomes" id="UP000288805"/>
    </source>
</evidence>
<sequence>MFGEVEARSTTRQRATAQSLICNVMMIVVARSLVDYGFQLGNEGRKKNFYYQIYKAKALMPCRREMEGIQVELERLKNFLAKEFEIKDLGTSRCFLKIEFVKSKEEHHKVVCWVLKCLKQSLRKDLMFRSNNCLHIEAYNNDDWPWSIMDKRSTSGYYFVVGGNIVTWRGQPKRHLLTTGWSVFVSAKRLVAGDSVLFIWNEKNQLLLGIRRATRPQTVMPSSVLSSDSMHIGLLAAAAHAAATNSCFTIFYNPRASPSEFVIPLSKYVKAVFHTRVSVGMRFRMLFETEESSVRETQKPAATEHGYLTWEFKNSMVMAWLFELKEKKQGDSTMTDYYNTLIGLWQESDLFDDNTRACPDCSVRYTKKLEKERLFAFLHGLNKDLDEVRGRIWEQNPCQGFKMPLLKLDGKKVETSGEQRPNYGEQRPNLVSSVRLLTCMKGDGMIVYGVIIVSDITIVEKIVGNYMGNQQIGNQESKAQFQQHNTQPNPTPSSSIAQKGSFSFALTTKSATVESWIIDFDKASGSSGSTCCHSNSTAKRLNRKQIPNLKESQGGKESQVSRAINKKICCNNKMTWTWTCQLQSGKWKAAIMEEMQVLKKNDTWDIVELPKGKYLVDCKWVFTIKYKSDGNINRYKAQLVAKAANLDRPLHHMDVKNAFLNGELDEEVYMDLLGIMKETSMLGCKPSDTPIEWNDKLRMKAVSLISQYMQDPFQEHLDVVHRILRYLKTIPGKVIFFGKNEKRGVEAYTDVDWVGSIDDRKSTTEYCTFVWGNLVTWRSKKQNVVARSSTETEYRALAGATSAISIAYILVHHDHTKHVEVDKHFIKAKIENGVICMTYVPTTQQIGDILTKGLSRHIFEDLANKLGMIDIYSPT</sequence>
<dbReference type="AlphaFoldDB" id="A0A438INJ6"/>
<evidence type="ECO:0000256" key="4">
    <source>
        <dbReference type="ARBA" id="ARBA00023163"/>
    </source>
</evidence>
<evidence type="ECO:0000256" key="5">
    <source>
        <dbReference type="ARBA" id="ARBA00023242"/>
    </source>
</evidence>
<dbReference type="CDD" id="cd09272">
    <property type="entry name" value="RNase_HI_RT_Ty1"/>
    <property type="match status" value="1"/>
</dbReference>
<dbReference type="GO" id="GO:0005634">
    <property type="term" value="C:nucleus"/>
    <property type="evidence" value="ECO:0007669"/>
    <property type="project" value="UniProtKB-SubCell"/>
</dbReference>
<comment type="subcellular location">
    <subcellularLocation>
        <location evidence="1">Nucleus</location>
    </subcellularLocation>
</comment>
<dbReference type="PANTHER" id="PTHR31384:SF150">
    <property type="entry name" value="AUXIN RESPONSE FACTOR 6"/>
    <property type="match status" value="1"/>
</dbReference>
<name>A0A438INJ6_VITVI</name>
<dbReference type="Pfam" id="PF02362">
    <property type="entry name" value="B3"/>
    <property type="match status" value="1"/>
</dbReference>
<feature type="domain" description="TF-B3" evidence="7">
    <location>
        <begin position="167"/>
        <end position="214"/>
    </location>
</feature>
<evidence type="ECO:0000256" key="6">
    <source>
        <dbReference type="SAM" id="MobiDB-lite"/>
    </source>
</evidence>
<dbReference type="GO" id="GO:0003677">
    <property type="term" value="F:DNA binding"/>
    <property type="evidence" value="ECO:0007669"/>
    <property type="project" value="UniProtKB-KW"/>
</dbReference>
<evidence type="ECO:0000256" key="3">
    <source>
        <dbReference type="ARBA" id="ARBA00023125"/>
    </source>
</evidence>
<protein>
    <submittedName>
        <fullName evidence="8">Auxin response factor 12</fullName>
    </submittedName>
</protein>
<keyword evidence="5" id="KW-0539">Nucleus</keyword>
<dbReference type="SUPFAM" id="SSF101936">
    <property type="entry name" value="DNA-binding pseudobarrel domain"/>
    <property type="match status" value="1"/>
</dbReference>
<gene>
    <name evidence="8" type="primary">ARF12_1</name>
    <name evidence="8" type="ORF">CK203_034260</name>
</gene>
<reference evidence="8 9" key="1">
    <citation type="journal article" date="2018" name="PLoS Genet.">
        <title>Population sequencing reveals clonal diversity and ancestral inbreeding in the grapevine cultivar Chardonnay.</title>
        <authorList>
            <person name="Roach M.J."/>
            <person name="Johnson D.L."/>
            <person name="Bohlmann J."/>
            <person name="van Vuuren H.J."/>
            <person name="Jones S.J."/>
            <person name="Pretorius I.S."/>
            <person name="Schmidt S.A."/>
            <person name="Borneman A.R."/>
        </authorList>
    </citation>
    <scope>NUCLEOTIDE SEQUENCE [LARGE SCALE GENOMIC DNA]</scope>
    <source>
        <strain evidence="9">cv. Chardonnay</strain>
        <tissue evidence="8">Leaf</tissue>
    </source>
</reference>
<keyword evidence="3" id="KW-0238">DNA-binding</keyword>
<dbReference type="EMBL" id="QGNW01000094">
    <property type="protein sequence ID" value="RVW98279.1"/>
    <property type="molecule type" value="Genomic_DNA"/>
</dbReference>
<evidence type="ECO:0000256" key="1">
    <source>
        <dbReference type="ARBA" id="ARBA00004123"/>
    </source>
</evidence>
<feature type="region of interest" description="Disordered" evidence="6">
    <location>
        <begin position="477"/>
        <end position="497"/>
    </location>
</feature>
<comment type="caution">
    <text evidence="8">The sequence shown here is derived from an EMBL/GenBank/DDBJ whole genome shotgun (WGS) entry which is preliminary data.</text>
</comment>
<dbReference type="Gene3D" id="2.40.330.10">
    <property type="entry name" value="DNA-binding pseudobarrel domain"/>
    <property type="match status" value="1"/>
</dbReference>
<dbReference type="InterPro" id="IPR044835">
    <property type="entry name" value="ARF_plant"/>
</dbReference>
<dbReference type="InterPro" id="IPR015300">
    <property type="entry name" value="DNA-bd_pseudobarrel_sf"/>
</dbReference>
<organism evidence="8 9">
    <name type="scientific">Vitis vinifera</name>
    <name type="common">Grape</name>
    <dbReference type="NCBI Taxonomy" id="29760"/>
    <lineage>
        <taxon>Eukaryota</taxon>
        <taxon>Viridiplantae</taxon>
        <taxon>Streptophyta</taxon>
        <taxon>Embryophyta</taxon>
        <taxon>Tracheophyta</taxon>
        <taxon>Spermatophyta</taxon>
        <taxon>Magnoliopsida</taxon>
        <taxon>eudicotyledons</taxon>
        <taxon>Gunneridae</taxon>
        <taxon>Pentapetalae</taxon>
        <taxon>rosids</taxon>
        <taxon>Vitales</taxon>
        <taxon>Vitaceae</taxon>
        <taxon>Viteae</taxon>
        <taxon>Vitis</taxon>
    </lineage>
</organism>
<dbReference type="PANTHER" id="PTHR31384">
    <property type="entry name" value="AUXIN RESPONSE FACTOR 4-RELATED"/>
    <property type="match status" value="1"/>
</dbReference>
<keyword evidence="4" id="KW-0804">Transcription</keyword>
<evidence type="ECO:0000259" key="7">
    <source>
        <dbReference type="PROSITE" id="PS50863"/>
    </source>
</evidence>